<evidence type="ECO:0000313" key="6">
    <source>
        <dbReference type="EMBL" id="CAI9961444.1"/>
    </source>
</evidence>
<dbReference type="PANTHER" id="PTHR12802">
    <property type="entry name" value="SWI/SNF COMPLEX-RELATED"/>
    <property type="match status" value="1"/>
</dbReference>
<keyword evidence="1" id="KW-0805">Transcription regulation</keyword>
<evidence type="ECO:0000256" key="3">
    <source>
        <dbReference type="ARBA" id="ARBA00023163"/>
    </source>
</evidence>
<dbReference type="SMART" id="SM00717">
    <property type="entry name" value="SANT"/>
    <property type="match status" value="1"/>
</dbReference>
<evidence type="ECO:0000259" key="5">
    <source>
        <dbReference type="PROSITE" id="PS51293"/>
    </source>
</evidence>
<keyword evidence="4" id="KW-0539">Nucleus</keyword>
<dbReference type="EMBL" id="CAXDID020000036">
    <property type="protein sequence ID" value="CAL5996993.1"/>
    <property type="molecule type" value="Genomic_DNA"/>
</dbReference>
<evidence type="ECO:0000256" key="4">
    <source>
        <dbReference type="ARBA" id="ARBA00023242"/>
    </source>
</evidence>
<sequence length="215" mass="24942">MSVQQLDLNLIATLAKILENCEHQVNTLSTAESSTYHFLNTSNSTEHINHGTDQHRIRWTEQEHQKFLDGIILYGRKNHKQITELVATRSIQQTISHSQKFFITVNGIIKSVLKNIQSRMKYHKTFIPNSQQIQYTFVRRFGTDIEKVVIDKNGTHVEGRTLFVQAPAQYPELKTKHVKAILDMLLGYQDNKQIMLEYVSEYFGMDPLYIEACTL</sequence>
<keyword evidence="3" id="KW-0804">Transcription</keyword>
<dbReference type="GO" id="GO:0003677">
    <property type="term" value="F:DNA binding"/>
    <property type="evidence" value="ECO:0007669"/>
    <property type="project" value="UniProtKB-KW"/>
</dbReference>
<evidence type="ECO:0000313" key="7">
    <source>
        <dbReference type="EMBL" id="CAL5996993.1"/>
    </source>
</evidence>
<reference evidence="7 9" key="2">
    <citation type="submission" date="2024-07" db="EMBL/GenBank/DDBJ databases">
        <authorList>
            <person name="Akdeniz Z."/>
        </authorList>
    </citation>
    <scope>NUCLEOTIDE SEQUENCE [LARGE SCALE GENOMIC DNA]</scope>
</reference>
<evidence type="ECO:0000313" key="9">
    <source>
        <dbReference type="Proteomes" id="UP001642409"/>
    </source>
</evidence>
<dbReference type="Pfam" id="PF00249">
    <property type="entry name" value="Myb_DNA-binding"/>
    <property type="match status" value="1"/>
</dbReference>
<dbReference type="EMBL" id="CATOUU010000940">
    <property type="protein sequence ID" value="CAI9961444.1"/>
    <property type="molecule type" value="Genomic_DNA"/>
</dbReference>
<comment type="caution">
    <text evidence="6">The sequence shown here is derived from an EMBL/GenBank/DDBJ whole genome shotgun (WGS) entry which is preliminary data.</text>
</comment>
<evidence type="ECO:0000256" key="2">
    <source>
        <dbReference type="ARBA" id="ARBA00023125"/>
    </source>
</evidence>
<reference evidence="6" key="1">
    <citation type="submission" date="2023-06" db="EMBL/GenBank/DDBJ databases">
        <authorList>
            <person name="Kurt Z."/>
        </authorList>
    </citation>
    <scope>NUCLEOTIDE SEQUENCE</scope>
</reference>
<dbReference type="AlphaFoldDB" id="A0AA86QXP1"/>
<dbReference type="PROSITE" id="PS51293">
    <property type="entry name" value="SANT"/>
    <property type="match status" value="1"/>
</dbReference>
<gene>
    <name evidence="7" type="ORF">HINF_LOCUS15025</name>
    <name evidence="6" type="ORF">HINF_LOCUS49089</name>
    <name evidence="8" type="ORF">HINF_LOCUS53849</name>
</gene>
<evidence type="ECO:0000313" key="8">
    <source>
        <dbReference type="EMBL" id="CAL6069162.1"/>
    </source>
</evidence>
<feature type="domain" description="SANT" evidence="5">
    <location>
        <begin position="58"/>
        <end position="106"/>
    </location>
</feature>
<dbReference type="InterPro" id="IPR009057">
    <property type="entry name" value="Homeodomain-like_sf"/>
</dbReference>
<dbReference type="NCBIfam" id="TIGR01557">
    <property type="entry name" value="myb_SHAQKYF"/>
    <property type="match status" value="1"/>
</dbReference>
<keyword evidence="9" id="KW-1185">Reference proteome</keyword>
<dbReference type="InterPro" id="IPR001005">
    <property type="entry name" value="SANT/Myb"/>
</dbReference>
<protein>
    <submittedName>
        <fullName evidence="6">Myb-like DNA-binding domain-containing protein</fullName>
    </submittedName>
    <submittedName>
        <fullName evidence="7">Myb-like_DNA-binding domain-containing protein</fullName>
    </submittedName>
</protein>
<dbReference type="InterPro" id="IPR006447">
    <property type="entry name" value="Myb_dom_plants"/>
</dbReference>
<organism evidence="6">
    <name type="scientific">Hexamita inflata</name>
    <dbReference type="NCBI Taxonomy" id="28002"/>
    <lineage>
        <taxon>Eukaryota</taxon>
        <taxon>Metamonada</taxon>
        <taxon>Diplomonadida</taxon>
        <taxon>Hexamitidae</taxon>
        <taxon>Hexamitinae</taxon>
        <taxon>Hexamita</taxon>
    </lineage>
</organism>
<evidence type="ECO:0000256" key="1">
    <source>
        <dbReference type="ARBA" id="ARBA00023015"/>
    </source>
</evidence>
<dbReference type="InterPro" id="IPR017884">
    <property type="entry name" value="SANT_dom"/>
</dbReference>
<dbReference type="CDD" id="cd00167">
    <property type="entry name" value="SANT"/>
    <property type="match status" value="1"/>
</dbReference>
<dbReference type="Gene3D" id="1.10.10.60">
    <property type="entry name" value="Homeodomain-like"/>
    <property type="match status" value="1"/>
</dbReference>
<dbReference type="Proteomes" id="UP001642409">
    <property type="component" value="Unassembled WGS sequence"/>
</dbReference>
<proteinExistence type="predicted"/>
<dbReference type="EMBL" id="CAXDID020000276">
    <property type="protein sequence ID" value="CAL6069162.1"/>
    <property type="molecule type" value="Genomic_DNA"/>
</dbReference>
<name>A0AA86QXP1_9EUKA</name>
<dbReference type="SUPFAM" id="SSF46689">
    <property type="entry name" value="Homeodomain-like"/>
    <property type="match status" value="1"/>
</dbReference>
<keyword evidence="2 6" id="KW-0238">DNA-binding</keyword>
<accession>A0AA86QXP1</accession>